<reference evidence="2 3" key="1">
    <citation type="submission" date="2017-11" db="EMBL/GenBank/DDBJ databases">
        <title>Draft genome sequence of environmental isolate Aeromonas cavernicola sp. nov. MDC 2508.</title>
        <authorList>
            <person name="Colston S.M."/>
            <person name="Navarro A."/>
            <person name="Martinez-Murcia A.J."/>
            <person name="Graf J."/>
        </authorList>
    </citation>
    <scope>NUCLEOTIDE SEQUENCE [LARGE SCALE GENOMIC DNA]</scope>
    <source>
        <strain evidence="2 3">MDC 2508</strain>
    </source>
</reference>
<dbReference type="RefSeq" id="WP_100292503.1">
    <property type="nucleotide sequence ID" value="NZ_PGGC01000005.1"/>
</dbReference>
<organism evidence="2 3">
    <name type="scientific">Aeromonas cavernicola</name>
    <dbReference type="NCBI Taxonomy" id="1006623"/>
    <lineage>
        <taxon>Bacteria</taxon>
        <taxon>Pseudomonadati</taxon>
        <taxon>Pseudomonadota</taxon>
        <taxon>Gammaproteobacteria</taxon>
        <taxon>Aeromonadales</taxon>
        <taxon>Aeromonadaceae</taxon>
        <taxon>Aeromonas</taxon>
    </lineage>
</organism>
<evidence type="ECO:0000313" key="3">
    <source>
        <dbReference type="Proteomes" id="UP000235861"/>
    </source>
</evidence>
<dbReference type="AlphaFoldDB" id="A0A2H9U9J2"/>
<gene>
    <name evidence="2" type="ORF">CUC53_01395</name>
</gene>
<dbReference type="Gene3D" id="3.40.190.10">
    <property type="entry name" value="Periplasmic binding protein-like II"/>
    <property type="match status" value="2"/>
</dbReference>
<feature type="domain" description="PBP" evidence="1">
    <location>
        <begin position="44"/>
        <end position="262"/>
    </location>
</feature>
<keyword evidence="3" id="KW-1185">Reference proteome</keyword>
<evidence type="ECO:0000313" key="2">
    <source>
        <dbReference type="EMBL" id="PJG60682.1"/>
    </source>
</evidence>
<dbReference type="InterPro" id="IPR052738">
    <property type="entry name" value="ABC-Tungstate_binding"/>
</dbReference>
<accession>A0A2H9U9J2</accession>
<comment type="caution">
    <text evidence="2">The sequence shown here is derived from an EMBL/GenBank/DDBJ whole genome shotgun (WGS) entry which is preliminary data.</text>
</comment>
<name>A0A2H9U9J2_9GAMM</name>
<dbReference type="PANTHER" id="PTHR37945">
    <property type="entry name" value="EXTRACELLULAR TUNGSTATE BINDING PROTEIN"/>
    <property type="match status" value="1"/>
</dbReference>
<dbReference type="Pfam" id="PF12849">
    <property type="entry name" value="PBP_like_2"/>
    <property type="match status" value="1"/>
</dbReference>
<evidence type="ECO:0000259" key="1">
    <source>
        <dbReference type="Pfam" id="PF12849"/>
    </source>
</evidence>
<dbReference type="Proteomes" id="UP000235861">
    <property type="component" value="Unassembled WGS sequence"/>
</dbReference>
<protein>
    <submittedName>
        <fullName evidence="2">Tungsten ABC transporter substrate-binding protein</fullName>
    </submittedName>
</protein>
<dbReference type="InterPro" id="IPR024370">
    <property type="entry name" value="PBP_domain"/>
</dbReference>
<sequence>MITTPLRQRFAQPVLRPLWLALALFGLTLVSSISHAASPKPPIRLATTTSTEQSGLLGWLLPKFTQETGYPVLVMAAGTGQSLKMGENGDADLVMTHAPTAEKKFVDAGFGIEPAALMHNDFVIVGPRQDPAGIGQLKDAAKGLQAIKEQGQTFISRGDESGTHLKEQTLWQAANVTPEFAGYKSIGQGMGPTLTMASELGGYTLTDRGTWLAYQSKLNLAVLLEGDKRLFNPYQVILVNPKRYPDLNSDGARALKNWLVSAHGQQLIGAFKVAGQALFVADAKPLPTAKSQ</sequence>
<dbReference type="SUPFAM" id="SSF53850">
    <property type="entry name" value="Periplasmic binding protein-like II"/>
    <property type="match status" value="1"/>
</dbReference>
<dbReference type="OrthoDB" id="186379at2"/>
<dbReference type="EMBL" id="PGGC01000005">
    <property type="protein sequence ID" value="PJG60682.1"/>
    <property type="molecule type" value="Genomic_DNA"/>
</dbReference>
<proteinExistence type="predicted"/>
<dbReference type="PANTHER" id="PTHR37945:SF1">
    <property type="entry name" value="EXTRACELLULAR TUNGSTATE BINDING PROTEIN"/>
    <property type="match status" value="1"/>
</dbReference>